<dbReference type="OrthoDB" id="2987820at2"/>
<name>K9AEF1_9STAP</name>
<comment type="caution">
    <text evidence="1">The sequence shown here is derived from an EMBL/GenBank/DDBJ whole genome shotgun (WGS) entry which is preliminary data.</text>
</comment>
<dbReference type="PANTHER" id="PTHR37804">
    <property type="entry name" value="CDAA REGULATORY PROTEIN CDAR"/>
    <property type="match status" value="1"/>
</dbReference>
<dbReference type="Proteomes" id="UP000009885">
    <property type="component" value="Unassembled WGS sequence"/>
</dbReference>
<organism evidence="1 2">
    <name type="scientific">Staphylococcus massiliensis S46</name>
    <dbReference type="NCBI Taxonomy" id="1229783"/>
    <lineage>
        <taxon>Bacteria</taxon>
        <taxon>Bacillati</taxon>
        <taxon>Bacillota</taxon>
        <taxon>Bacilli</taxon>
        <taxon>Bacillales</taxon>
        <taxon>Staphylococcaceae</taxon>
        <taxon>Staphylococcus</taxon>
    </lineage>
</organism>
<dbReference type="PATRIC" id="fig|1229783.3.peg.2171"/>
<accession>K9AEF1</accession>
<reference evidence="1 2" key="1">
    <citation type="journal article" date="2013" name="Genome Announc.">
        <title>Genome Sequence of Staphylococcus massiliensis Strain S46, Isolated from the Surface of Healthy Human Skin.</title>
        <authorList>
            <person name="Srivastav R."/>
            <person name="Singh A."/>
            <person name="Jangir P.K."/>
            <person name="Kumari C."/>
            <person name="Muduli S."/>
            <person name="Sharma R."/>
        </authorList>
    </citation>
    <scope>NUCLEOTIDE SEQUENCE [LARGE SCALE GENOMIC DNA]</scope>
    <source>
        <strain evidence="1 2">S46</strain>
    </source>
</reference>
<protein>
    <recommendedName>
        <fullName evidence="3">YbbR-like domain-containing protein</fullName>
    </recommendedName>
</protein>
<proteinExistence type="predicted"/>
<dbReference type="RefSeq" id="WP_009384961.1">
    <property type="nucleotide sequence ID" value="NZ_AMSQ01000026.1"/>
</dbReference>
<evidence type="ECO:0008006" key="3">
    <source>
        <dbReference type="Google" id="ProtNLM"/>
    </source>
</evidence>
<evidence type="ECO:0000313" key="2">
    <source>
        <dbReference type="Proteomes" id="UP000009885"/>
    </source>
</evidence>
<dbReference type="InterPro" id="IPR053154">
    <property type="entry name" value="c-di-AMP_regulator"/>
</dbReference>
<evidence type="ECO:0000313" key="1">
    <source>
        <dbReference type="EMBL" id="EKU45709.1"/>
    </source>
</evidence>
<dbReference type="eggNOG" id="COG4856">
    <property type="taxonomic scope" value="Bacteria"/>
</dbReference>
<dbReference type="Pfam" id="PF07949">
    <property type="entry name" value="YbbR"/>
    <property type="match status" value="3"/>
</dbReference>
<dbReference type="Gene3D" id="2.170.120.30">
    <property type="match status" value="1"/>
</dbReference>
<sequence>MLDSKWGLRFVSLILAVFFFISVNNVFGNMFNTDELSNDSAHTISNVPTEVQYNNKSYYVSGVPKKVDVVVTGPQSQILQAEKTQDFKVVADLTEVKPGKKRVEFQVKGLSKDINAKVKPKAANVSIEKRVSKTMKVEPDVSSNHINPNYQISHQEVNPKSVKVTGGEHQIDKIAYLKANFKESPNVSDNTTDIGEVSAFDRNLNKLDVIIEPKDVKLSVEVEPYSKKIKLEPELTGKPKDNKEIKDVDLDEEEVEVFGDRNKLQSLESIKAEVDVSDIGKDDTKKVKLKLPDGVKKATPEEVFAKVKVK</sequence>
<dbReference type="PANTHER" id="PTHR37804:SF1">
    <property type="entry name" value="CDAA REGULATORY PROTEIN CDAR"/>
    <property type="match status" value="1"/>
</dbReference>
<dbReference type="EMBL" id="AMSQ01000026">
    <property type="protein sequence ID" value="EKU45709.1"/>
    <property type="molecule type" value="Genomic_DNA"/>
</dbReference>
<dbReference type="Gene3D" id="2.170.120.40">
    <property type="entry name" value="YbbR-like domain"/>
    <property type="match status" value="2"/>
</dbReference>
<keyword evidence="2" id="KW-1185">Reference proteome</keyword>
<dbReference type="AlphaFoldDB" id="K9AEF1"/>
<dbReference type="STRING" id="1229783.C273_10917"/>
<dbReference type="InterPro" id="IPR012505">
    <property type="entry name" value="YbbR"/>
</dbReference>
<gene>
    <name evidence="1" type="ORF">C273_10917</name>
</gene>